<dbReference type="Gene3D" id="3.20.100.30">
    <property type="entry name" value="VTC, catalytic tunnel domain"/>
    <property type="match status" value="1"/>
</dbReference>
<organism evidence="2 3">
    <name type="scientific">Peribacillus muralis</name>
    <dbReference type="NCBI Taxonomy" id="264697"/>
    <lineage>
        <taxon>Bacteria</taxon>
        <taxon>Bacillati</taxon>
        <taxon>Bacillota</taxon>
        <taxon>Bacilli</taxon>
        <taxon>Bacillales</taxon>
        <taxon>Bacillaceae</taxon>
        <taxon>Peribacillus</taxon>
    </lineage>
</organism>
<name>A0A1B3XVW6_9BACI</name>
<dbReference type="STRING" id="264697.ABE28_023590"/>
<proteinExistence type="predicted"/>
<reference evidence="2 3" key="1">
    <citation type="submission" date="2016-08" db="EMBL/GenBank/DDBJ databases">
        <title>Complete genome sequence of Bacillus muralis G25-68, a strain with toxicity to nematodes.</title>
        <authorList>
            <person name="Zheng Z."/>
        </authorList>
    </citation>
    <scope>NUCLEOTIDE SEQUENCE [LARGE SCALE GENOMIC DNA]</scope>
    <source>
        <strain evidence="2 3">G25-68</strain>
    </source>
</reference>
<dbReference type="KEGG" id="bmur:ABE28_023590"/>
<evidence type="ECO:0000259" key="1">
    <source>
        <dbReference type="Pfam" id="PF09359"/>
    </source>
</evidence>
<protein>
    <submittedName>
        <fullName evidence="2">Molecular chaperone</fullName>
    </submittedName>
</protein>
<dbReference type="AlphaFoldDB" id="A0A1B3XVW6"/>
<accession>A0A1B3XVW6</accession>
<dbReference type="CDD" id="cd07750">
    <property type="entry name" value="PolyPPase_VTC_like"/>
    <property type="match status" value="1"/>
</dbReference>
<keyword evidence="3" id="KW-1185">Reference proteome</keyword>
<evidence type="ECO:0000313" key="3">
    <source>
        <dbReference type="Proteomes" id="UP000077926"/>
    </source>
</evidence>
<dbReference type="InterPro" id="IPR042267">
    <property type="entry name" value="VTC_sf"/>
</dbReference>
<sequence>MNGLKGRRELKHAITKADCHLLRNSLQNFMTLDPHGQDGRYLIRSVYFDNFDNKILRQKTEGFYHRDKFRARLYDHNTDFINLEKKSKRNNLTYKQKCRLSAAEYERIRSGDIDWMSSDSRCILRDLYVQMTLFQIKPTTVVDYEREVFIYEYGNVRVTFDSHVKTSYRDTDFLNPELIVVDAMEPDVIILEIKFDEFLPDIIKQLLSIIDTRKTAFSKYQLSRRYG</sequence>
<dbReference type="EMBL" id="CP017080">
    <property type="protein sequence ID" value="AOH57341.1"/>
    <property type="molecule type" value="Genomic_DNA"/>
</dbReference>
<feature type="domain" description="VTC" evidence="1">
    <location>
        <begin position="7"/>
        <end position="223"/>
    </location>
</feature>
<dbReference type="Proteomes" id="UP000077926">
    <property type="component" value="Chromosome"/>
</dbReference>
<dbReference type="RefSeq" id="WP_064466984.1">
    <property type="nucleotide sequence ID" value="NZ_CP017080.1"/>
</dbReference>
<dbReference type="Pfam" id="PF09359">
    <property type="entry name" value="VTC"/>
    <property type="match status" value="1"/>
</dbReference>
<dbReference type="GO" id="GO:0006799">
    <property type="term" value="P:polyphosphate biosynthetic process"/>
    <property type="evidence" value="ECO:0007669"/>
    <property type="project" value="UniProtKB-ARBA"/>
</dbReference>
<dbReference type="OrthoDB" id="9784042at2"/>
<gene>
    <name evidence="2" type="ORF">ABE28_023590</name>
</gene>
<dbReference type="InterPro" id="IPR018966">
    <property type="entry name" value="VTC_domain"/>
</dbReference>
<evidence type="ECO:0000313" key="2">
    <source>
        <dbReference type="EMBL" id="AOH57341.1"/>
    </source>
</evidence>